<dbReference type="InterPro" id="IPR011932">
    <property type="entry name" value="Recomb_XerD"/>
</dbReference>
<feature type="domain" description="Core-binding (CB)" evidence="12">
    <location>
        <begin position="1"/>
        <end position="81"/>
    </location>
</feature>
<dbReference type="InterPro" id="IPR011010">
    <property type="entry name" value="DNA_brk_join_enz"/>
</dbReference>
<comment type="caution">
    <text evidence="13">The sequence shown here is derived from an EMBL/GenBank/DDBJ whole genome shotgun (WGS) entry which is preliminary data.</text>
</comment>
<keyword evidence="8" id="KW-0238">DNA-binding</keyword>
<dbReference type="PROSITE" id="PS51900">
    <property type="entry name" value="CB"/>
    <property type="match status" value="1"/>
</dbReference>
<dbReference type="InterPro" id="IPR010998">
    <property type="entry name" value="Integrase_recombinase_N"/>
</dbReference>
<dbReference type="NCBIfam" id="NF040815">
    <property type="entry name" value="recomb_XerA_Arch"/>
    <property type="match status" value="1"/>
</dbReference>
<evidence type="ECO:0000313" key="13">
    <source>
        <dbReference type="EMBL" id="MPL85418.1"/>
    </source>
</evidence>
<dbReference type="InterPro" id="IPR023009">
    <property type="entry name" value="Tyrosine_recombinase_XerC/XerD"/>
</dbReference>
<evidence type="ECO:0000256" key="9">
    <source>
        <dbReference type="ARBA" id="ARBA00023172"/>
    </source>
</evidence>
<dbReference type="InterPro" id="IPR013762">
    <property type="entry name" value="Integrase-like_cat_sf"/>
</dbReference>
<accession>A0A644V277</accession>
<dbReference type="Gene3D" id="1.10.443.10">
    <property type="entry name" value="Intergrase catalytic core"/>
    <property type="match status" value="1"/>
</dbReference>
<dbReference type="Gene3D" id="1.10.150.130">
    <property type="match status" value="1"/>
</dbReference>
<dbReference type="InterPro" id="IPR044068">
    <property type="entry name" value="CB"/>
</dbReference>
<dbReference type="PANTHER" id="PTHR30349">
    <property type="entry name" value="PHAGE INTEGRASE-RELATED"/>
    <property type="match status" value="1"/>
</dbReference>
<dbReference type="InterPro" id="IPR004107">
    <property type="entry name" value="Integrase_SAM-like_N"/>
</dbReference>
<evidence type="ECO:0000256" key="8">
    <source>
        <dbReference type="ARBA" id="ARBA00023125"/>
    </source>
</evidence>
<dbReference type="AlphaFoldDB" id="A0A644V277"/>
<dbReference type="GO" id="GO:0007059">
    <property type="term" value="P:chromosome segregation"/>
    <property type="evidence" value="ECO:0007669"/>
    <property type="project" value="UniProtKB-KW"/>
</dbReference>
<evidence type="ECO:0000256" key="5">
    <source>
        <dbReference type="ARBA" id="ARBA00022618"/>
    </source>
</evidence>
<evidence type="ECO:0000256" key="6">
    <source>
        <dbReference type="ARBA" id="ARBA00022829"/>
    </source>
</evidence>
<comment type="similarity">
    <text evidence="2">Belongs to the 'phage' integrase family. XerD subfamily.</text>
</comment>
<dbReference type="SUPFAM" id="SSF56349">
    <property type="entry name" value="DNA breaking-rejoining enzymes"/>
    <property type="match status" value="1"/>
</dbReference>
<protein>
    <recommendedName>
        <fullName evidence="3">Tyrosine recombinase XerD</fullName>
    </recommendedName>
</protein>
<keyword evidence="5" id="KW-0132">Cell division</keyword>
<dbReference type="InterPro" id="IPR002104">
    <property type="entry name" value="Integrase_catalytic"/>
</dbReference>
<organism evidence="13">
    <name type="scientific">bioreactor metagenome</name>
    <dbReference type="NCBI Taxonomy" id="1076179"/>
    <lineage>
        <taxon>unclassified sequences</taxon>
        <taxon>metagenomes</taxon>
        <taxon>ecological metagenomes</taxon>
    </lineage>
</organism>
<dbReference type="NCBIfam" id="NF001399">
    <property type="entry name" value="PRK00283.1"/>
    <property type="match status" value="1"/>
</dbReference>
<keyword evidence="9" id="KW-0233">DNA recombination</keyword>
<dbReference type="PROSITE" id="PS51898">
    <property type="entry name" value="TYR_RECOMBINASE"/>
    <property type="match status" value="1"/>
</dbReference>
<dbReference type="GO" id="GO:0005737">
    <property type="term" value="C:cytoplasm"/>
    <property type="evidence" value="ECO:0007669"/>
    <property type="project" value="UniProtKB-SubCell"/>
</dbReference>
<dbReference type="GO" id="GO:0003677">
    <property type="term" value="F:DNA binding"/>
    <property type="evidence" value="ECO:0007669"/>
    <property type="project" value="UniProtKB-KW"/>
</dbReference>
<keyword evidence="4" id="KW-0963">Cytoplasm</keyword>
<reference evidence="13" key="1">
    <citation type="submission" date="2019-08" db="EMBL/GenBank/DDBJ databases">
        <authorList>
            <person name="Kucharzyk K."/>
            <person name="Murdoch R.W."/>
            <person name="Higgins S."/>
            <person name="Loffler F."/>
        </authorList>
    </citation>
    <scope>NUCLEOTIDE SEQUENCE</scope>
</reference>
<evidence type="ECO:0000256" key="7">
    <source>
        <dbReference type="ARBA" id="ARBA00022908"/>
    </source>
</evidence>
<name>A0A644V277_9ZZZZ</name>
<proteinExistence type="inferred from homology"/>
<dbReference type="Pfam" id="PF00589">
    <property type="entry name" value="Phage_integrase"/>
    <property type="match status" value="1"/>
</dbReference>
<evidence type="ECO:0000256" key="10">
    <source>
        <dbReference type="ARBA" id="ARBA00023306"/>
    </source>
</evidence>
<feature type="domain" description="Tyr recombinase" evidence="11">
    <location>
        <begin position="102"/>
        <end position="286"/>
    </location>
</feature>
<dbReference type="GO" id="GO:0051301">
    <property type="term" value="P:cell division"/>
    <property type="evidence" value="ECO:0007669"/>
    <property type="project" value="UniProtKB-KW"/>
</dbReference>
<dbReference type="EMBL" id="VSSQ01000205">
    <property type="protein sequence ID" value="MPL85418.1"/>
    <property type="molecule type" value="Genomic_DNA"/>
</dbReference>
<dbReference type="HAMAP" id="MF_01808">
    <property type="entry name" value="Recomb_XerC_XerD"/>
    <property type="match status" value="1"/>
</dbReference>
<keyword evidence="7" id="KW-0229">DNA integration</keyword>
<sequence>MEEDIKLFLEYLTVELGLAQNTKDAYERDLKLFATKVKKSIKTITRQDVIAYMYFLKKERYAPSSMARKLAALKSFFRFMTAEGYLEIDPAEVIEAGNKGTILPRVLNRQDVLKLLETPDEATDEGFRDRTMLEVLYATGMRVSELINMPVAGVNLQMKYVIAFGKGSKERIIPLGHYAVEYLEKYLNVVRPRLLHEGSKEKCLFLTIHGSGMTRQRFWQIIKGYGHMAGIRKELTPHILRHSFATHLLDNGADLRTVQELLGHADISTTQIYTHLTNKRLKTIYEKAHPRA</sequence>
<dbReference type="Pfam" id="PF02899">
    <property type="entry name" value="Phage_int_SAM_1"/>
    <property type="match status" value="1"/>
</dbReference>
<evidence type="ECO:0000256" key="2">
    <source>
        <dbReference type="ARBA" id="ARBA00010450"/>
    </source>
</evidence>
<gene>
    <name evidence="13" type="primary">xerD_20</name>
    <name evidence="13" type="ORF">SDC9_31386</name>
</gene>
<dbReference type="NCBIfam" id="TIGR02225">
    <property type="entry name" value="recomb_XerD"/>
    <property type="match status" value="1"/>
</dbReference>
<dbReference type="GO" id="GO:0006310">
    <property type="term" value="P:DNA recombination"/>
    <property type="evidence" value="ECO:0007669"/>
    <property type="project" value="UniProtKB-KW"/>
</dbReference>
<dbReference type="CDD" id="cd00798">
    <property type="entry name" value="INT_XerDC_C"/>
    <property type="match status" value="1"/>
</dbReference>
<dbReference type="InterPro" id="IPR050090">
    <property type="entry name" value="Tyrosine_recombinase_XerCD"/>
</dbReference>
<keyword evidence="10" id="KW-0131">Cell cycle</keyword>
<dbReference type="HAMAP" id="MF_01807">
    <property type="entry name" value="Recomb_XerD"/>
    <property type="match status" value="1"/>
</dbReference>
<evidence type="ECO:0000256" key="4">
    <source>
        <dbReference type="ARBA" id="ARBA00022490"/>
    </source>
</evidence>
<comment type="subcellular location">
    <subcellularLocation>
        <location evidence="1">Cytoplasm</location>
    </subcellularLocation>
</comment>
<dbReference type="PANTHER" id="PTHR30349:SF81">
    <property type="entry name" value="TYROSINE RECOMBINASE XERC"/>
    <property type="match status" value="1"/>
</dbReference>
<keyword evidence="6" id="KW-0159">Chromosome partition</keyword>
<evidence type="ECO:0000256" key="3">
    <source>
        <dbReference type="ARBA" id="ARBA00015810"/>
    </source>
</evidence>
<evidence type="ECO:0000256" key="1">
    <source>
        <dbReference type="ARBA" id="ARBA00004496"/>
    </source>
</evidence>
<evidence type="ECO:0000259" key="12">
    <source>
        <dbReference type="PROSITE" id="PS51900"/>
    </source>
</evidence>
<dbReference type="GO" id="GO:0009009">
    <property type="term" value="F:site-specific recombinase activity"/>
    <property type="evidence" value="ECO:0007669"/>
    <property type="project" value="InterPro"/>
</dbReference>
<evidence type="ECO:0000259" key="11">
    <source>
        <dbReference type="PROSITE" id="PS51898"/>
    </source>
</evidence>